<feature type="region of interest" description="Disordered" evidence="1">
    <location>
        <begin position="114"/>
        <end position="136"/>
    </location>
</feature>
<dbReference type="InParanoid" id="Q2H3E5"/>
<organism evidence="2 3">
    <name type="scientific">Chaetomium globosum (strain ATCC 6205 / CBS 148.51 / DSM 1962 / NBRC 6347 / NRRL 1970)</name>
    <name type="common">Soil fungus</name>
    <dbReference type="NCBI Taxonomy" id="306901"/>
    <lineage>
        <taxon>Eukaryota</taxon>
        <taxon>Fungi</taxon>
        <taxon>Dikarya</taxon>
        <taxon>Ascomycota</taxon>
        <taxon>Pezizomycotina</taxon>
        <taxon>Sordariomycetes</taxon>
        <taxon>Sordariomycetidae</taxon>
        <taxon>Sordariales</taxon>
        <taxon>Chaetomiaceae</taxon>
        <taxon>Chaetomium</taxon>
    </lineage>
</organism>
<dbReference type="Pfam" id="PF12013">
    <property type="entry name" value="OrsD"/>
    <property type="match status" value="1"/>
</dbReference>
<dbReference type="RefSeq" id="XP_001222915.1">
    <property type="nucleotide sequence ID" value="XM_001222914.1"/>
</dbReference>
<keyword evidence="3" id="KW-1185">Reference proteome</keyword>
<accession>Q2H3E5</accession>
<evidence type="ECO:0000313" key="2">
    <source>
        <dbReference type="EMBL" id="EAQ87082.1"/>
    </source>
</evidence>
<dbReference type="GeneID" id="4392719"/>
<dbReference type="AlphaFoldDB" id="Q2H3E5"/>
<dbReference type="InterPro" id="IPR022698">
    <property type="entry name" value="OrsD"/>
</dbReference>
<feature type="non-terminal residue" evidence="2">
    <location>
        <position position="136"/>
    </location>
</feature>
<evidence type="ECO:0000313" key="3">
    <source>
        <dbReference type="Proteomes" id="UP000001056"/>
    </source>
</evidence>
<dbReference type="eggNOG" id="ENOG502T2V4">
    <property type="taxonomic scope" value="Eukaryota"/>
</dbReference>
<dbReference type="Proteomes" id="UP000001056">
    <property type="component" value="Unassembled WGS sequence"/>
</dbReference>
<dbReference type="VEuPathDB" id="FungiDB:CHGG_03701"/>
<sequence>MASFDELFIQLPTFQAAICREHHSAVTAKSAASHINLQHRHLVASVRQRIVEEASALGADGVLAADAQSIQFPSEIIPAIDGLPVWRDGKKCVHCGYIRRTRYHIQEHCRSEHGWANPRKRGGKPGARPAGGLGEA</sequence>
<name>Q2H3E5_CHAGB</name>
<dbReference type="HOGENOM" id="CLU_1880318_0_0_1"/>
<proteinExistence type="predicted"/>
<reference evidence="3" key="1">
    <citation type="journal article" date="2015" name="Genome Announc.">
        <title>Draft genome sequence of the cellulolytic fungus Chaetomium globosum.</title>
        <authorList>
            <person name="Cuomo C.A."/>
            <person name="Untereiner W.A."/>
            <person name="Ma L.-J."/>
            <person name="Grabherr M."/>
            <person name="Birren B.W."/>
        </authorList>
    </citation>
    <scope>NUCLEOTIDE SEQUENCE [LARGE SCALE GENOMIC DNA]</scope>
    <source>
        <strain evidence="3">ATCC 6205 / CBS 148.51 / DSM 1962 / NBRC 6347 / NRRL 1970</strain>
    </source>
</reference>
<gene>
    <name evidence="2" type="ORF">CHGG_03701</name>
</gene>
<protein>
    <submittedName>
        <fullName evidence="2">Uncharacterized protein</fullName>
    </submittedName>
</protein>
<evidence type="ECO:0000256" key="1">
    <source>
        <dbReference type="SAM" id="MobiDB-lite"/>
    </source>
</evidence>
<dbReference type="OrthoDB" id="3690291at2759"/>
<dbReference type="EMBL" id="CH408032">
    <property type="protein sequence ID" value="EAQ87082.1"/>
    <property type="molecule type" value="Genomic_DNA"/>
</dbReference>